<evidence type="ECO:0000256" key="2">
    <source>
        <dbReference type="SAM" id="Phobius"/>
    </source>
</evidence>
<keyword evidence="2" id="KW-0472">Membrane</keyword>
<feature type="transmembrane region" description="Helical" evidence="2">
    <location>
        <begin position="70"/>
        <end position="92"/>
    </location>
</feature>
<comment type="caution">
    <text evidence="3">The sequence shown here is derived from an EMBL/GenBank/DDBJ whole genome shotgun (WGS) entry which is preliminary data.</text>
</comment>
<evidence type="ECO:0000313" key="3">
    <source>
        <dbReference type="EMBL" id="MEA5441313.1"/>
    </source>
</evidence>
<organism evidence="3 4">
    <name type="scientific">Cyanobium gracile UHCC 0281</name>
    <dbReference type="NCBI Taxonomy" id="3110309"/>
    <lineage>
        <taxon>Bacteria</taxon>
        <taxon>Bacillati</taxon>
        <taxon>Cyanobacteriota</taxon>
        <taxon>Cyanophyceae</taxon>
        <taxon>Synechococcales</taxon>
        <taxon>Prochlorococcaceae</taxon>
        <taxon>Cyanobium</taxon>
    </lineage>
</organism>
<evidence type="ECO:0000256" key="1">
    <source>
        <dbReference type="SAM" id="MobiDB-lite"/>
    </source>
</evidence>
<sequence>MLPTLAERLREQQARSRSRPPSRQPWPLPSEPPTALLFQRLPPAAEPVAAPPAEPAAPTAPQTRTAQAEALLLCVWAVLVVIDGALALASLIDRLASRERRNPGELRQMRTTLAASSAGRSDSSRGPGSPESCCRDAGGLPLNMKQLCNVLM</sequence>
<dbReference type="RefSeq" id="WP_323355465.1">
    <property type="nucleotide sequence ID" value="NZ_JAYGHY010000004.1"/>
</dbReference>
<keyword evidence="4" id="KW-1185">Reference proteome</keyword>
<keyword evidence="2" id="KW-1133">Transmembrane helix</keyword>
<feature type="region of interest" description="Disordered" evidence="1">
    <location>
        <begin position="1"/>
        <end position="36"/>
    </location>
</feature>
<evidence type="ECO:0000313" key="4">
    <source>
        <dbReference type="Proteomes" id="UP001302329"/>
    </source>
</evidence>
<feature type="compositionally biased region" description="Low complexity" evidence="1">
    <location>
        <begin position="114"/>
        <end position="132"/>
    </location>
</feature>
<dbReference type="Proteomes" id="UP001302329">
    <property type="component" value="Unassembled WGS sequence"/>
</dbReference>
<accession>A0ABU5SS71</accession>
<proteinExistence type="predicted"/>
<gene>
    <name evidence="3" type="ORF">VB739_01945</name>
</gene>
<feature type="region of interest" description="Disordered" evidence="1">
    <location>
        <begin position="103"/>
        <end position="136"/>
    </location>
</feature>
<keyword evidence="2" id="KW-0812">Transmembrane</keyword>
<protein>
    <submittedName>
        <fullName evidence="3">Uncharacterized protein</fullName>
    </submittedName>
</protein>
<reference evidence="3 4" key="1">
    <citation type="submission" date="2023-12" db="EMBL/GenBank/DDBJ databases">
        <title>Baltic Sea Cyanobacteria.</title>
        <authorList>
            <person name="Delbaje E."/>
            <person name="Fewer D.P."/>
            <person name="Shishido T.K."/>
        </authorList>
    </citation>
    <scope>NUCLEOTIDE SEQUENCE [LARGE SCALE GENOMIC DNA]</scope>
    <source>
        <strain evidence="3 4">UHCC 0281</strain>
    </source>
</reference>
<dbReference type="EMBL" id="JAYGHY010000004">
    <property type="protein sequence ID" value="MEA5441313.1"/>
    <property type="molecule type" value="Genomic_DNA"/>
</dbReference>
<feature type="region of interest" description="Disordered" evidence="1">
    <location>
        <begin position="45"/>
        <end position="64"/>
    </location>
</feature>
<name>A0ABU5SS71_9CYAN</name>
<feature type="compositionally biased region" description="Pro residues" evidence="1">
    <location>
        <begin position="22"/>
        <end position="32"/>
    </location>
</feature>